<proteinExistence type="predicted"/>
<gene>
    <name evidence="1" type="ORF">C7S16_1266</name>
</gene>
<comment type="caution">
    <text evidence="1">The sequence shown here is derived from an EMBL/GenBank/DDBJ whole genome shotgun (WGS) entry which is preliminary data.</text>
</comment>
<dbReference type="Proteomes" id="UP001272137">
    <property type="component" value="Unassembled WGS sequence"/>
</dbReference>
<dbReference type="AlphaFoldDB" id="A0AAW9CUS6"/>
<reference evidence="1" key="1">
    <citation type="submission" date="2018-08" db="EMBL/GenBank/DDBJ databases">
        <title>Identification of Burkholderia cepacia strains that express a Burkholderia pseudomallei-like capsular polysaccharide.</title>
        <authorList>
            <person name="Burtnick M.N."/>
            <person name="Vongsouvath M."/>
            <person name="Newton P."/>
            <person name="Wuthiekanun V."/>
            <person name="Limmathurotsakul D."/>
            <person name="Brett P.J."/>
            <person name="Chantratita N."/>
            <person name="Dance D.A."/>
        </authorList>
    </citation>
    <scope>NUCLEOTIDE SEQUENCE</scope>
    <source>
        <strain evidence="1">SBXCC001</strain>
    </source>
</reference>
<accession>A0AAW9CUS6</accession>
<dbReference type="EMBL" id="QXCT01000002">
    <property type="protein sequence ID" value="MDW9253932.1"/>
    <property type="molecule type" value="Genomic_DNA"/>
</dbReference>
<protein>
    <submittedName>
        <fullName evidence="1">Uncharacterized protein</fullName>
    </submittedName>
</protein>
<evidence type="ECO:0000313" key="1">
    <source>
        <dbReference type="EMBL" id="MDW9253932.1"/>
    </source>
</evidence>
<sequence>MSAIMPCMRHGAARYASAAMHSEMPQLGDSIGYWRYCRNHSADIQNRR</sequence>
<organism evidence="1 2">
    <name type="scientific">Burkholderia thailandensis</name>
    <dbReference type="NCBI Taxonomy" id="57975"/>
    <lineage>
        <taxon>Bacteria</taxon>
        <taxon>Pseudomonadati</taxon>
        <taxon>Pseudomonadota</taxon>
        <taxon>Betaproteobacteria</taxon>
        <taxon>Burkholderiales</taxon>
        <taxon>Burkholderiaceae</taxon>
        <taxon>Burkholderia</taxon>
        <taxon>pseudomallei group</taxon>
    </lineage>
</organism>
<evidence type="ECO:0000313" key="2">
    <source>
        <dbReference type="Proteomes" id="UP001272137"/>
    </source>
</evidence>
<name>A0AAW9CUS6_BURTH</name>